<comment type="caution">
    <text evidence="2">The sequence shown here is derived from an EMBL/GenBank/DDBJ whole genome shotgun (WGS) entry which is preliminary data.</text>
</comment>
<reference evidence="2 3" key="1">
    <citation type="submission" date="2019-07" db="EMBL/GenBank/DDBJ databases">
        <title>Lentzea xizangensis sp. nov., isolated from Qinghai-Tibetan Plateau Soils.</title>
        <authorList>
            <person name="Huang J."/>
        </authorList>
    </citation>
    <scope>NUCLEOTIDE SEQUENCE [LARGE SCALE GENOMIC DNA]</scope>
    <source>
        <strain evidence="2 3">FXJ1.1311</strain>
    </source>
</reference>
<dbReference type="RefSeq" id="WP_146357936.1">
    <property type="nucleotide sequence ID" value="NZ_VOBR01000026.1"/>
</dbReference>
<dbReference type="NCBIfam" id="TIGR01439">
    <property type="entry name" value="lp_hng_hel_AbrB"/>
    <property type="match status" value="1"/>
</dbReference>
<feature type="domain" description="SpoVT-AbrB" evidence="1">
    <location>
        <begin position="1"/>
        <end position="46"/>
    </location>
</feature>
<dbReference type="InterPro" id="IPR007159">
    <property type="entry name" value="SpoVT-AbrB_dom"/>
</dbReference>
<dbReference type="Proteomes" id="UP000316639">
    <property type="component" value="Unassembled WGS sequence"/>
</dbReference>
<dbReference type="AlphaFoldDB" id="A0A563EKI3"/>
<dbReference type="InterPro" id="IPR037914">
    <property type="entry name" value="SpoVT-AbrB_sf"/>
</dbReference>
<dbReference type="Gene3D" id="2.10.260.10">
    <property type="match status" value="1"/>
</dbReference>
<evidence type="ECO:0000313" key="3">
    <source>
        <dbReference type="Proteomes" id="UP000316639"/>
    </source>
</evidence>
<name>A0A563EKI3_9PSEU</name>
<evidence type="ECO:0000259" key="1">
    <source>
        <dbReference type="SMART" id="SM00966"/>
    </source>
</evidence>
<keyword evidence="2" id="KW-0238">DNA-binding</keyword>
<sequence>MRVTTKGQVTIPIEVREQMGIRPGDEVQFHFDVVTHTAHLVKIEPSAMTHGRRVVERLRGSGSANLELSTDEIMALMRGE</sequence>
<dbReference type="SUPFAM" id="SSF89447">
    <property type="entry name" value="AbrB/MazE/MraZ-like"/>
    <property type="match status" value="1"/>
</dbReference>
<gene>
    <name evidence="2" type="ORF">FKR81_32600</name>
</gene>
<dbReference type="EMBL" id="VOBR01000026">
    <property type="protein sequence ID" value="TWP47449.1"/>
    <property type="molecule type" value="Genomic_DNA"/>
</dbReference>
<dbReference type="GO" id="GO:0003677">
    <property type="term" value="F:DNA binding"/>
    <property type="evidence" value="ECO:0007669"/>
    <property type="project" value="UniProtKB-KW"/>
</dbReference>
<dbReference type="SMART" id="SM00966">
    <property type="entry name" value="SpoVT_AbrB"/>
    <property type="match status" value="1"/>
</dbReference>
<evidence type="ECO:0000313" key="2">
    <source>
        <dbReference type="EMBL" id="TWP47449.1"/>
    </source>
</evidence>
<dbReference type="OrthoDB" id="9811597at2"/>
<protein>
    <submittedName>
        <fullName evidence="2">AbrB/MazE/SpoVT family DNA-binding domain-containing protein</fullName>
    </submittedName>
</protein>
<organism evidence="2 3">
    <name type="scientific">Lentzea tibetensis</name>
    <dbReference type="NCBI Taxonomy" id="2591470"/>
    <lineage>
        <taxon>Bacteria</taxon>
        <taxon>Bacillati</taxon>
        <taxon>Actinomycetota</taxon>
        <taxon>Actinomycetes</taxon>
        <taxon>Pseudonocardiales</taxon>
        <taxon>Pseudonocardiaceae</taxon>
        <taxon>Lentzea</taxon>
    </lineage>
</organism>
<accession>A0A563EKI3</accession>
<keyword evidence="3" id="KW-1185">Reference proteome</keyword>
<dbReference type="Pfam" id="PF04014">
    <property type="entry name" value="MazE_antitoxin"/>
    <property type="match status" value="1"/>
</dbReference>
<proteinExistence type="predicted"/>